<evidence type="ECO:0000256" key="4">
    <source>
        <dbReference type="ARBA" id="ARBA00023315"/>
    </source>
</evidence>
<dbReference type="Proteomes" id="UP000193228">
    <property type="component" value="Unassembled WGS sequence"/>
</dbReference>
<dbReference type="AlphaFoldDB" id="A0A1X7LWP7"/>
<proteinExistence type="inferred from homology"/>
<keyword evidence="5" id="KW-0046">Antibiotic resistance</keyword>
<comment type="similarity">
    <text evidence="1 5">Belongs to the antibiotic N-acetyltransferase family.</text>
</comment>
<dbReference type="EC" id="2.3.1.-" evidence="5"/>
<dbReference type="InterPro" id="IPR003679">
    <property type="entry name" value="Amioglycoside_AcTrfase"/>
</dbReference>
<dbReference type="InterPro" id="IPR028345">
    <property type="entry name" value="Antibiotic_NAT-like"/>
</dbReference>
<sequence length="269" mass="29011">MKEAELIARTKAPITARSLANELALLGLGKGAIVLVHSSLSSLGWVCGGPVSVIKALIDTVGDSGTIVMPAQSRDLTDPANWGAPPVPQSWIETIRETMPAYDPRITPTRDMGQIAEIFRNWPGVVRSNHPSASFAALGPAAMEVIAHQKLEDPLGEDSPLSALYRLDSIVLLIGVDFNKCTALHFAERKVWPNRPKIREGAPLLVEGERRWISFETPELMDSDDFLPIGDSARIAGLTTTGSLGEGHATLLAMRDLVDHAVAQWSSQP</sequence>
<keyword evidence="7" id="KW-1185">Reference proteome</keyword>
<dbReference type="Pfam" id="PF02522">
    <property type="entry name" value="Antibiotic_NAT"/>
    <property type="match status" value="1"/>
</dbReference>
<dbReference type="STRING" id="1515439.SAMN06265784_110129"/>
<evidence type="ECO:0000256" key="3">
    <source>
        <dbReference type="ARBA" id="ARBA00022679"/>
    </source>
</evidence>
<dbReference type="PANTHER" id="PTHR11104">
    <property type="entry name" value="AMINOGLYCOSIDE N3-ACETYLTRANSFERASE"/>
    <property type="match status" value="1"/>
</dbReference>
<evidence type="ECO:0000256" key="2">
    <source>
        <dbReference type="ARBA" id="ARBA00012882"/>
    </source>
</evidence>
<evidence type="ECO:0000313" key="6">
    <source>
        <dbReference type="EMBL" id="SMG57934.1"/>
    </source>
</evidence>
<dbReference type="EMBL" id="FXAT01000010">
    <property type="protein sequence ID" value="SMG57934.1"/>
    <property type="molecule type" value="Genomic_DNA"/>
</dbReference>
<dbReference type="GO" id="GO:0046353">
    <property type="term" value="F:aminoglycoside 3-N-acetyltransferase activity"/>
    <property type="evidence" value="ECO:0007669"/>
    <property type="project" value="UniProtKB-EC"/>
</dbReference>
<protein>
    <recommendedName>
        <fullName evidence="2 5">Aminoglycoside N(3)-acetyltransferase</fullName>
        <ecNumber evidence="5">2.3.1.-</ecNumber>
    </recommendedName>
</protein>
<dbReference type="RefSeq" id="WP_085488215.1">
    <property type="nucleotide sequence ID" value="NZ_FXAT01000010.1"/>
</dbReference>
<dbReference type="PANTHER" id="PTHR11104:SF0">
    <property type="entry name" value="SPBETA PROPHAGE-DERIVED AMINOGLYCOSIDE N(3')-ACETYLTRANSFERASE-LIKE PROTEIN YOKD"/>
    <property type="match status" value="1"/>
</dbReference>
<accession>A0A1X7LWP7</accession>
<evidence type="ECO:0000313" key="7">
    <source>
        <dbReference type="Proteomes" id="UP000193228"/>
    </source>
</evidence>
<organism evidence="6 7">
    <name type="scientific">Paraburkholderia susongensis</name>
    <dbReference type="NCBI Taxonomy" id="1515439"/>
    <lineage>
        <taxon>Bacteria</taxon>
        <taxon>Pseudomonadati</taxon>
        <taxon>Pseudomonadota</taxon>
        <taxon>Betaproteobacteria</taxon>
        <taxon>Burkholderiales</taxon>
        <taxon>Burkholderiaceae</taxon>
        <taxon>Paraburkholderia</taxon>
    </lineage>
</organism>
<keyword evidence="4 5" id="KW-0012">Acyltransferase</keyword>
<name>A0A1X7LWP7_9BURK</name>
<keyword evidence="3 5" id="KW-0808">Transferase</keyword>
<gene>
    <name evidence="6" type="ORF">SAMN06265784_110129</name>
</gene>
<dbReference type="SUPFAM" id="SSF110710">
    <property type="entry name" value="TTHA0583/YokD-like"/>
    <property type="match status" value="1"/>
</dbReference>
<reference evidence="7" key="1">
    <citation type="submission" date="2017-04" db="EMBL/GenBank/DDBJ databases">
        <authorList>
            <person name="Varghese N."/>
            <person name="Submissions S."/>
        </authorList>
    </citation>
    <scope>NUCLEOTIDE SEQUENCE [LARGE SCALE GENOMIC DNA]</scope>
    <source>
        <strain evidence="7">LMG 29540</strain>
    </source>
</reference>
<evidence type="ECO:0000256" key="5">
    <source>
        <dbReference type="RuleBase" id="RU365031"/>
    </source>
</evidence>
<dbReference type="GO" id="GO:0046677">
    <property type="term" value="P:response to antibiotic"/>
    <property type="evidence" value="ECO:0007669"/>
    <property type="project" value="UniProtKB-KW"/>
</dbReference>
<comment type="catalytic activity">
    <reaction evidence="5">
        <text>a 2-deoxystreptamine antibiotic + acetyl-CoA = an N(3)-acetyl-2-deoxystreptamine antibiotic + CoA + H(+)</text>
        <dbReference type="Rhea" id="RHEA:12665"/>
        <dbReference type="ChEBI" id="CHEBI:15378"/>
        <dbReference type="ChEBI" id="CHEBI:57287"/>
        <dbReference type="ChEBI" id="CHEBI:57288"/>
        <dbReference type="ChEBI" id="CHEBI:57921"/>
        <dbReference type="ChEBI" id="CHEBI:77452"/>
        <dbReference type="EC" id="2.3.1.81"/>
    </reaction>
</comment>
<evidence type="ECO:0000256" key="1">
    <source>
        <dbReference type="ARBA" id="ARBA00006383"/>
    </source>
</evidence>
<dbReference type="OrthoDB" id="7330654at2"/>